<accession>A0A4R1YWJ3</accession>
<comment type="caution">
    <text evidence="2">The sequence shown here is derived from an EMBL/GenBank/DDBJ whole genome shotgun (WGS) entry which is preliminary data.</text>
</comment>
<evidence type="ECO:0000259" key="1">
    <source>
        <dbReference type="Pfam" id="PF22483"/>
    </source>
</evidence>
<dbReference type="OrthoDB" id="525881at2"/>
<evidence type="ECO:0000313" key="2">
    <source>
        <dbReference type="EMBL" id="TCM85541.1"/>
    </source>
</evidence>
<dbReference type="AlphaFoldDB" id="A0A4R1YWJ3"/>
<dbReference type="Pfam" id="PF22483">
    <property type="entry name" value="Mu-transpos_C_2"/>
    <property type="match status" value="1"/>
</dbReference>
<sequence length="180" mass="20102">MTKTGGFLVHSVFYSAPSQLIGQRLRVHVYDDRIEAFLGATHVVTHPRRRGRDDGVRVHCVNYRHVIHALRRKPQALAGSVYRDGLFPRPEYAEAWAAFSAALPRRDACRRMVDLLCLAHDEGCEAELALLIADSLGRGELPEARRLKERLEPPQRALPIDTPVALTELASFDALLEGCA</sequence>
<protein>
    <recommendedName>
        <fullName evidence="1">Transposase for insertion sequence element IS21-like C-terminal domain-containing protein</fullName>
    </recommendedName>
</protein>
<organism evidence="2 3">
    <name type="scientific">Rhodovulum steppense</name>
    <dbReference type="NCBI Taxonomy" id="540251"/>
    <lineage>
        <taxon>Bacteria</taxon>
        <taxon>Pseudomonadati</taxon>
        <taxon>Pseudomonadota</taxon>
        <taxon>Alphaproteobacteria</taxon>
        <taxon>Rhodobacterales</taxon>
        <taxon>Paracoccaceae</taxon>
        <taxon>Rhodovulum</taxon>
    </lineage>
</organism>
<dbReference type="RefSeq" id="WP_132694227.1">
    <property type="nucleotide sequence ID" value="NZ_SLVM01000007.1"/>
</dbReference>
<dbReference type="Proteomes" id="UP000295277">
    <property type="component" value="Unassembled WGS sequence"/>
</dbReference>
<dbReference type="EMBL" id="SLVM01000007">
    <property type="protein sequence ID" value="TCM85541.1"/>
    <property type="molecule type" value="Genomic_DNA"/>
</dbReference>
<gene>
    <name evidence="2" type="ORF">EV216_107115</name>
</gene>
<name>A0A4R1YWJ3_9RHOB</name>
<evidence type="ECO:0000313" key="3">
    <source>
        <dbReference type="Proteomes" id="UP000295277"/>
    </source>
</evidence>
<dbReference type="InterPro" id="IPR054353">
    <property type="entry name" value="IstA-like_C"/>
</dbReference>
<proteinExistence type="predicted"/>
<keyword evidence="3" id="KW-1185">Reference proteome</keyword>
<feature type="domain" description="Transposase for insertion sequence element IS21-like C-terminal" evidence="1">
    <location>
        <begin position="9"/>
        <end position="53"/>
    </location>
</feature>
<reference evidence="2 3" key="1">
    <citation type="submission" date="2019-03" db="EMBL/GenBank/DDBJ databases">
        <title>Genomic Encyclopedia of Type Strains, Phase IV (KMG-IV): sequencing the most valuable type-strain genomes for metagenomic binning, comparative biology and taxonomic classification.</title>
        <authorList>
            <person name="Goeker M."/>
        </authorList>
    </citation>
    <scope>NUCLEOTIDE SEQUENCE [LARGE SCALE GENOMIC DNA]</scope>
    <source>
        <strain evidence="2 3">DSM 21153</strain>
    </source>
</reference>